<dbReference type="CDD" id="cd00093">
    <property type="entry name" value="HTH_XRE"/>
    <property type="match status" value="1"/>
</dbReference>
<dbReference type="GO" id="GO:0003677">
    <property type="term" value="F:DNA binding"/>
    <property type="evidence" value="ECO:0007669"/>
    <property type="project" value="InterPro"/>
</dbReference>
<dbReference type="Proteomes" id="UP000294543">
    <property type="component" value="Unassembled WGS sequence"/>
</dbReference>
<comment type="caution">
    <text evidence="2">The sequence shown here is derived from an EMBL/GenBank/DDBJ whole genome shotgun (WGS) entry which is preliminary data.</text>
</comment>
<dbReference type="Pfam" id="PF13424">
    <property type="entry name" value="TPR_12"/>
    <property type="match status" value="2"/>
</dbReference>
<proteinExistence type="predicted"/>
<evidence type="ECO:0000259" key="1">
    <source>
        <dbReference type="PROSITE" id="PS50943"/>
    </source>
</evidence>
<dbReference type="InterPro" id="IPR019734">
    <property type="entry name" value="TPR_rpt"/>
</dbReference>
<dbReference type="Gene3D" id="1.10.10.10">
    <property type="entry name" value="Winged helix-like DNA-binding domain superfamily/Winged helix DNA-binding domain"/>
    <property type="match status" value="1"/>
</dbReference>
<dbReference type="Pfam" id="PF00931">
    <property type="entry name" value="NB-ARC"/>
    <property type="match status" value="1"/>
</dbReference>
<dbReference type="AlphaFoldDB" id="A0A4R4WCT1"/>
<dbReference type="InterPro" id="IPR011990">
    <property type="entry name" value="TPR-like_helical_dom_sf"/>
</dbReference>
<dbReference type="RefSeq" id="WP_132514178.1">
    <property type="nucleotide sequence ID" value="NZ_SMKP01000102.1"/>
</dbReference>
<dbReference type="SMART" id="SM00028">
    <property type="entry name" value="TPR"/>
    <property type="match status" value="9"/>
</dbReference>
<dbReference type="InterPro" id="IPR001387">
    <property type="entry name" value="Cro/C1-type_HTH"/>
</dbReference>
<dbReference type="InterPro" id="IPR010982">
    <property type="entry name" value="Lambda_DNA-bd_dom_sf"/>
</dbReference>
<keyword evidence="3" id="KW-1185">Reference proteome</keyword>
<dbReference type="PRINTS" id="PR00364">
    <property type="entry name" value="DISEASERSIST"/>
</dbReference>
<evidence type="ECO:0000313" key="2">
    <source>
        <dbReference type="EMBL" id="TDD16602.1"/>
    </source>
</evidence>
<dbReference type="PANTHER" id="PTHR47691">
    <property type="entry name" value="REGULATOR-RELATED"/>
    <property type="match status" value="1"/>
</dbReference>
<protein>
    <submittedName>
        <fullName evidence="2">Helix-turn-helix domain-containing protein</fullName>
    </submittedName>
</protein>
<accession>A0A4R4WCT1</accession>
<reference evidence="2 3" key="1">
    <citation type="submission" date="2019-03" db="EMBL/GenBank/DDBJ databases">
        <title>Draft genome sequences of novel Actinobacteria.</title>
        <authorList>
            <person name="Sahin N."/>
            <person name="Ay H."/>
            <person name="Saygin H."/>
        </authorList>
    </citation>
    <scope>NUCLEOTIDE SEQUENCE [LARGE SCALE GENOMIC DNA]</scope>
    <source>
        <strain evidence="2 3">KC712</strain>
    </source>
</reference>
<dbReference type="Gene3D" id="3.40.50.300">
    <property type="entry name" value="P-loop containing nucleotide triphosphate hydrolases"/>
    <property type="match status" value="1"/>
</dbReference>
<dbReference type="Gene3D" id="1.10.260.40">
    <property type="entry name" value="lambda repressor-like DNA-binding domains"/>
    <property type="match status" value="1"/>
</dbReference>
<dbReference type="InterPro" id="IPR036388">
    <property type="entry name" value="WH-like_DNA-bd_sf"/>
</dbReference>
<name>A0A4R4WCT1_9ACTN</name>
<dbReference type="GO" id="GO:0043531">
    <property type="term" value="F:ADP binding"/>
    <property type="evidence" value="ECO:0007669"/>
    <property type="project" value="InterPro"/>
</dbReference>
<dbReference type="SUPFAM" id="SSF48452">
    <property type="entry name" value="TPR-like"/>
    <property type="match status" value="2"/>
</dbReference>
<organism evidence="2 3">
    <name type="scientific">Nonomuraea diastatica</name>
    <dbReference type="NCBI Taxonomy" id="1848329"/>
    <lineage>
        <taxon>Bacteria</taxon>
        <taxon>Bacillati</taxon>
        <taxon>Actinomycetota</taxon>
        <taxon>Actinomycetes</taxon>
        <taxon>Streptosporangiales</taxon>
        <taxon>Streptosporangiaceae</taxon>
        <taxon>Nonomuraea</taxon>
    </lineage>
</organism>
<sequence>MSSEARDNGQVSPPVQPVALGAMLRTWRERALLTQGQLAARAGLNERTVRRLEADELQRPRSSSLRMLAEALGLDAEELSLLVRMASPTSQRPRSMPVRRVPRQLPADVATFMGRTRELAFVEEAHAAGMVVITAIDGMGGVGKTALAVHWAHQVAERFPDGQLYVNLQGYAPGPPLSPMQVLAVLLGDLGIAADQVPVEVEEAASLYRSLLAGKRMLVLLDNAHNAEQVRPLVPGSPGCMVLVTSRDRLTGLVATLGAHRLTLGVLDPDEAVMLLTHIIGEERVAAEPDALTALAQACGHLPLALRIAAANLTGRPAESIIEYLAELQSANRLDGLTIAQDPQAAVRVAFDHSYHRLTPERRRLYRLLGLIPGSDISVMGAAALADLGMEDTRRALDALADAHLMQPRGRGRYSLHDLLKVYARQRALSHEGQAQCQAAVERLLAWYQHGVDVATGLLFPEVMRLPRPPAAGARPSMTFLDQSESAAWLAAELANLVAATLYAAEHGPHPAAWQLADALRDYFWLRRPMVEWLLVAQAGLDAATVAGDVRAQASGQLSLGLANRAAGRSQLALQHMTTTLTLARQVGWTDCQAAALGCRGIVEFLSGGLRQSADDLAKAVALYRQSGCLGGQADSLVDLGLAERELGLLHEAADHQTHALSLYRQIGSRLGEASVLGALGEIDHDLGHFETARQHLTSALRLHEELGSRFAQAYFLRSLAALERDAGHAKEALAAAQDSLRLAGEIGDPSTEARALVVLAGIHLQFGHAQEADDHYRQALKLAKQIASPTVQAGARLGLADICLALDQPRQALDRAHQALGIAAAVGVRVLQGQAHITLATAHHQLGRHNQALTHARRALELHRQTGHRLGAARALQMQGYALRDSGDPQTATCRWREALELFTRIGSPQATEIHTLLNA</sequence>
<dbReference type="InterPro" id="IPR027417">
    <property type="entry name" value="P-loop_NTPase"/>
</dbReference>
<dbReference type="SUPFAM" id="SSF47413">
    <property type="entry name" value="lambda repressor-like DNA-binding domains"/>
    <property type="match status" value="1"/>
</dbReference>
<dbReference type="EMBL" id="SMKP01000102">
    <property type="protein sequence ID" value="TDD16602.1"/>
    <property type="molecule type" value="Genomic_DNA"/>
</dbReference>
<dbReference type="Gene3D" id="1.25.40.10">
    <property type="entry name" value="Tetratricopeptide repeat domain"/>
    <property type="match status" value="3"/>
</dbReference>
<gene>
    <name evidence="2" type="ORF">E1294_30690</name>
</gene>
<dbReference type="OrthoDB" id="5521887at2"/>
<dbReference type="Pfam" id="PF13560">
    <property type="entry name" value="HTH_31"/>
    <property type="match status" value="1"/>
</dbReference>
<dbReference type="PROSITE" id="PS50943">
    <property type="entry name" value="HTH_CROC1"/>
    <property type="match status" value="1"/>
</dbReference>
<dbReference type="PANTHER" id="PTHR47691:SF3">
    <property type="entry name" value="HTH-TYPE TRANSCRIPTIONAL REGULATOR RV0890C-RELATED"/>
    <property type="match status" value="1"/>
</dbReference>
<dbReference type="Pfam" id="PF13181">
    <property type="entry name" value="TPR_8"/>
    <property type="match status" value="1"/>
</dbReference>
<dbReference type="SUPFAM" id="SSF52540">
    <property type="entry name" value="P-loop containing nucleoside triphosphate hydrolases"/>
    <property type="match status" value="1"/>
</dbReference>
<evidence type="ECO:0000313" key="3">
    <source>
        <dbReference type="Proteomes" id="UP000294543"/>
    </source>
</evidence>
<feature type="domain" description="HTH cro/C1-type" evidence="1">
    <location>
        <begin position="24"/>
        <end position="79"/>
    </location>
</feature>
<dbReference type="SMART" id="SM00530">
    <property type="entry name" value="HTH_XRE"/>
    <property type="match status" value="1"/>
</dbReference>
<dbReference type="InterPro" id="IPR002182">
    <property type="entry name" value="NB-ARC"/>
</dbReference>